<comment type="caution">
    <text evidence="1">The sequence shown here is derived from an EMBL/GenBank/DDBJ whole genome shotgun (WGS) entry which is preliminary data.</text>
</comment>
<gene>
    <name evidence="1" type="ORF">VNI00_018391</name>
</gene>
<reference evidence="1 2" key="1">
    <citation type="submission" date="2024-01" db="EMBL/GenBank/DDBJ databases">
        <title>A draft genome for a cacao thread blight-causing isolate of Paramarasmius palmivorus.</title>
        <authorList>
            <person name="Baruah I.K."/>
            <person name="Bukari Y."/>
            <person name="Amoako-Attah I."/>
            <person name="Meinhardt L.W."/>
            <person name="Bailey B.A."/>
            <person name="Cohen S.P."/>
        </authorList>
    </citation>
    <scope>NUCLEOTIDE SEQUENCE [LARGE SCALE GENOMIC DNA]</scope>
    <source>
        <strain evidence="1 2">GH-12</strain>
    </source>
</reference>
<sequence>MVDGTKELWSYINIRSLDGAGLRFIGRQIKQSGETDLHISLHRTQLHFAPGFRYQNSPSIVALLAAKPRWKTVSFDLHYPEDLPSILFPIPSSLPRLRHFHATFTCVVVCSFANAIFKALATSPRLKTIGWHGKTTGGIIDHPFIHSNLVQVFGLRLSMFTHLSLHSILDHDFLSMLEKCSNLISIHILALYIPGYDSSLKIVNLRRLQHFRIGGLNTDRVLLLLHIRVPPMSQVSFGEAQIDLEPVQSFLACNSPIIHEFNVTLPKDSQKPCHFEAVEFCLRRTAQHLRRAGVFLISGKTRVAPAPYALPTTPFTLPHLSALTIKCFLHGEDPMHLPFLGKMQAPRLTHLMVEFPGPCLGDIALFVSRSQCPLLFIQSPLHIGDMDWLEAFLDAAPTVIWGQFYLDQVIPLLRRLVMTNTFGEYRFWRYLQSLYLLIDEEEAVGKERPPDIKIFTSVRPNTSITEGYAFFHSVADPDGILF</sequence>
<protein>
    <submittedName>
        <fullName evidence="1">Uncharacterized protein</fullName>
    </submittedName>
</protein>
<accession>A0AAW0AXL3</accession>
<evidence type="ECO:0000313" key="1">
    <source>
        <dbReference type="EMBL" id="KAK7018072.1"/>
    </source>
</evidence>
<keyword evidence="2" id="KW-1185">Reference proteome</keyword>
<dbReference type="EMBL" id="JAYKXP010000231">
    <property type="protein sequence ID" value="KAK7018072.1"/>
    <property type="molecule type" value="Genomic_DNA"/>
</dbReference>
<evidence type="ECO:0000313" key="2">
    <source>
        <dbReference type="Proteomes" id="UP001383192"/>
    </source>
</evidence>
<dbReference type="InterPro" id="IPR032675">
    <property type="entry name" value="LRR_dom_sf"/>
</dbReference>
<proteinExistence type="predicted"/>
<organism evidence="1 2">
    <name type="scientific">Paramarasmius palmivorus</name>
    <dbReference type="NCBI Taxonomy" id="297713"/>
    <lineage>
        <taxon>Eukaryota</taxon>
        <taxon>Fungi</taxon>
        <taxon>Dikarya</taxon>
        <taxon>Basidiomycota</taxon>
        <taxon>Agaricomycotina</taxon>
        <taxon>Agaricomycetes</taxon>
        <taxon>Agaricomycetidae</taxon>
        <taxon>Agaricales</taxon>
        <taxon>Marasmiineae</taxon>
        <taxon>Marasmiaceae</taxon>
        <taxon>Paramarasmius</taxon>
    </lineage>
</organism>
<dbReference type="Gene3D" id="3.80.10.10">
    <property type="entry name" value="Ribonuclease Inhibitor"/>
    <property type="match status" value="1"/>
</dbReference>
<name>A0AAW0AXL3_9AGAR</name>
<dbReference type="Proteomes" id="UP001383192">
    <property type="component" value="Unassembled WGS sequence"/>
</dbReference>
<dbReference type="AlphaFoldDB" id="A0AAW0AXL3"/>